<dbReference type="Gene3D" id="1.20.1250.20">
    <property type="entry name" value="MFS general substrate transporter like domains"/>
    <property type="match status" value="1"/>
</dbReference>
<reference evidence="9" key="1">
    <citation type="submission" date="2021-01" db="EMBL/GenBank/DDBJ databases">
        <authorList>
            <person name="Corre E."/>
            <person name="Pelletier E."/>
            <person name="Niang G."/>
            <person name="Scheremetjew M."/>
            <person name="Finn R."/>
            <person name="Kale V."/>
            <person name="Holt S."/>
            <person name="Cochrane G."/>
            <person name="Meng A."/>
            <person name="Brown T."/>
            <person name="Cohen L."/>
        </authorList>
    </citation>
    <scope>NUCLEOTIDE SEQUENCE</scope>
    <source>
        <strain evidence="9">CCMP622</strain>
    </source>
</reference>
<dbReference type="InterPro" id="IPR036259">
    <property type="entry name" value="MFS_trans_sf"/>
</dbReference>
<dbReference type="AlphaFoldDB" id="A0A7S2U2J4"/>
<evidence type="ECO:0000256" key="4">
    <source>
        <dbReference type="ARBA" id="ARBA00023136"/>
    </source>
</evidence>
<evidence type="ECO:0000313" key="9">
    <source>
        <dbReference type="EMBL" id="CAD9775979.1"/>
    </source>
</evidence>
<gene>
    <name evidence="7" type="ORF">LSP00402_LOCUS19981</name>
    <name evidence="8" type="ORF">LSP00402_LOCUS19982</name>
    <name evidence="9" type="ORF">LSP00402_LOCUS19983</name>
</gene>
<evidence type="ECO:0000256" key="5">
    <source>
        <dbReference type="SAM" id="MobiDB-lite"/>
    </source>
</evidence>
<feature type="transmembrane region" description="Helical" evidence="6">
    <location>
        <begin position="373"/>
        <end position="390"/>
    </location>
</feature>
<dbReference type="GO" id="GO:0016020">
    <property type="term" value="C:membrane"/>
    <property type="evidence" value="ECO:0007669"/>
    <property type="project" value="UniProtKB-SubCell"/>
</dbReference>
<feature type="region of interest" description="Disordered" evidence="5">
    <location>
        <begin position="1"/>
        <end position="42"/>
    </location>
</feature>
<dbReference type="EMBL" id="HBHP01032421">
    <property type="protein sequence ID" value="CAD9775979.1"/>
    <property type="molecule type" value="Transcribed_RNA"/>
</dbReference>
<dbReference type="InterPro" id="IPR011701">
    <property type="entry name" value="MFS"/>
</dbReference>
<evidence type="ECO:0000256" key="6">
    <source>
        <dbReference type="SAM" id="Phobius"/>
    </source>
</evidence>
<protein>
    <recommendedName>
        <fullName evidence="10">Major facilitator superfamily (MFS) profile domain-containing protein</fullName>
    </recommendedName>
</protein>
<evidence type="ECO:0000313" key="8">
    <source>
        <dbReference type="EMBL" id="CAD9775978.1"/>
    </source>
</evidence>
<name>A0A7S2U2J4_9EUKA</name>
<feature type="transmembrane region" description="Helical" evidence="6">
    <location>
        <begin position="221"/>
        <end position="246"/>
    </location>
</feature>
<dbReference type="CDD" id="cd06174">
    <property type="entry name" value="MFS"/>
    <property type="match status" value="1"/>
</dbReference>
<feature type="transmembrane region" description="Helical" evidence="6">
    <location>
        <begin position="470"/>
        <end position="491"/>
    </location>
</feature>
<dbReference type="EMBL" id="HBHP01032420">
    <property type="protein sequence ID" value="CAD9775978.1"/>
    <property type="molecule type" value="Transcribed_RNA"/>
</dbReference>
<feature type="transmembrane region" description="Helical" evidence="6">
    <location>
        <begin position="342"/>
        <end position="361"/>
    </location>
</feature>
<evidence type="ECO:0000313" key="7">
    <source>
        <dbReference type="EMBL" id="CAD9775977.1"/>
    </source>
</evidence>
<keyword evidence="2 6" id="KW-0812">Transmembrane</keyword>
<accession>A0A7S2U2J4</accession>
<evidence type="ECO:0000256" key="2">
    <source>
        <dbReference type="ARBA" id="ARBA00022692"/>
    </source>
</evidence>
<evidence type="ECO:0000256" key="3">
    <source>
        <dbReference type="ARBA" id="ARBA00022989"/>
    </source>
</evidence>
<dbReference type="Pfam" id="PF07690">
    <property type="entry name" value="MFS_1"/>
    <property type="match status" value="1"/>
</dbReference>
<proteinExistence type="predicted"/>
<feature type="transmembrane region" description="Helical" evidence="6">
    <location>
        <begin position="428"/>
        <end position="450"/>
    </location>
</feature>
<dbReference type="EMBL" id="HBHP01032419">
    <property type="protein sequence ID" value="CAD9775977.1"/>
    <property type="molecule type" value="Transcribed_RNA"/>
</dbReference>
<feature type="transmembrane region" description="Helical" evidence="6">
    <location>
        <begin position="63"/>
        <end position="85"/>
    </location>
</feature>
<evidence type="ECO:0008006" key="10">
    <source>
        <dbReference type="Google" id="ProtNLM"/>
    </source>
</evidence>
<feature type="transmembrane region" description="Helical" evidence="6">
    <location>
        <begin position="396"/>
        <end position="416"/>
    </location>
</feature>
<feature type="transmembrane region" description="Helical" evidence="6">
    <location>
        <begin position="304"/>
        <end position="330"/>
    </location>
</feature>
<keyword evidence="3 6" id="KW-1133">Transmembrane helix</keyword>
<evidence type="ECO:0000256" key="1">
    <source>
        <dbReference type="ARBA" id="ARBA00004141"/>
    </source>
</evidence>
<dbReference type="SUPFAM" id="SSF103473">
    <property type="entry name" value="MFS general substrate transporter"/>
    <property type="match status" value="1"/>
</dbReference>
<comment type="subcellular location">
    <subcellularLocation>
        <location evidence="1">Membrane</location>
        <topology evidence="1">Multi-pass membrane protein</topology>
    </subcellularLocation>
</comment>
<dbReference type="GO" id="GO:0022857">
    <property type="term" value="F:transmembrane transporter activity"/>
    <property type="evidence" value="ECO:0007669"/>
    <property type="project" value="InterPro"/>
</dbReference>
<dbReference type="PANTHER" id="PTHR23507">
    <property type="entry name" value="ZGC:174356"/>
    <property type="match status" value="1"/>
</dbReference>
<organism evidence="9">
    <name type="scientific">Lotharella oceanica</name>
    <dbReference type="NCBI Taxonomy" id="641309"/>
    <lineage>
        <taxon>Eukaryota</taxon>
        <taxon>Sar</taxon>
        <taxon>Rhizaria</taxon>
        <taxon>Cercozoa</taxon>
        <taxon>Chlorarachniophyceae</taxon>
        <taxon>Lotharella</taxon>
    </lineage>
</organism>
<keyword evidence="4 6" id="KW-0472">Membrane</keyword>
<sequence length="525" mass="56003">MSVHPGSSDVRDETSALEVASEGDREKGTLGPRASSEAKGTRQLSLGAEEATLRVFAGRLWPLLSFVMVYAAANTTKGLLFFFFLRSTIVCGEETPADFDRSSSDWSGSRYCNDRCRVARDATLIKGIANGIEHFGQLFCLPAAGVIADSLGRNFPFTVSFAGFSASMLALAVAALVSRGPSVVPLAMVSSLLRGFTDSFHVMRQVSVTDMFSSAKGRGYVYGNIIVFRIICSGIVAFILTATVIAENTYDYAAPFFSFSAILLVMAAVFPCAMRETNTNPTRDLDCKRMSPFHALLVFREDTVVLYIGILAFCVVAAASVMTIAGGYVIGAYGYTQVEAVYILFAAGFLVFLAACSAPLVIRAVGNRRTLRVAIASALIGLCILCFSPISRFFFFLGVAFIALAIMGIPAYMALLSKNIAMSKMGKTVAAVGTLTIIATAIFTPVYAAIFHAVGAGGECSDDTNLQLAWIPWGVATVFMAIGYLTMHVWFREFPEEVVSSSVPAPAAAVQMQDMKAAADDGASS</sequence>
<dbReference type="PANTHER" id="PTHR23507:SF1">
    <property type="entry name" value="FI18259P1-RELATED"/>
    <property type="match status" value="1"/>
</dbReference>
<feature type="transmembrane region" description="Helical" evidence="6">
    <location>
        <begin position="252"/>
        <end position="273"/>
    </location>
</feature>